<dbReference type="Pfam" id="PF13148">
    <property type="entry name" value="DUF3987"/>
    <property type="match status" value="1"/>
</dbReference>
<dbReference type="EMBL" id="CP043727">
    <property type="protein sequence ID" value="QHB34042.1"/>
    <property type="molecule type" value="Genomic_DNA"/>
</dbReference>
<keyword evidence="2" id="KW-1185">Reference proteome</keyword>
<dbReference type="KEGG" id="yca:F0T03_19010"/>
<dbReference type="RefSeq" id="WP_050150654.1">
    <property type="nucleotide sequence ID" value="NZ_CP043727.1"/>
</dbReference>
<proteinExistence type="predicted"/>
<reference evidence="2" key="1">
    <citation type="submission" date="2019-09" db="EMBL/GenBank/DDBJ databases">
        <title>Yersinia canariae sp. nov., isolated from a human yersiniosis case.</title>
        <authorList>
            <person name="Nguyen S.V."/>
            <person name="Greig D."/>
            <person name="Hurley D."/>
            <person name="Cao Y."/>
            <person name="McCabe E."/>
            <person name="Mitchell M."/>
            <person name="Jenkins C."/>
            <person name="Fanning S."/>
        </authorList>
    </citation>
    <scope>NUCLEOTIDE SEQUENCE [LARGE SCALE GENOMIC DNA]</scope>
    <source>
        <strain evidence="2">NCTC 14382</strain>
    </source>
</reference>
<gene>
    <name evidence="1" type="ORF">F0T03_19010</name>
</gene>
<organism evidence="1 2">
    <name type="scientific">Yersinia canariae</name>
    <dbReference type="NCBI Taxonomy" id="2607663"/>
    <lineage>
        <taxon>Bacteria</taxon>
        <taxon>Pseudomonadati</taxon>
        <taxon>Pseudomonadota</taxon>
        <taxon>Gammaproteobacteria</taxon>
        <taxon>Enterobacterales</taxon>
        <taxon>Yersiniaceae</taxon>
        <taxon>Yersinia</taxon>
    </lineage>
</organism>
<evidence type="ECO:0000313" key="2">
    <source>
        <dbReference type="Proteomes" id="UP000464402"/>
    </source>
</evidence>
<dbReference type="Proteomes" id="UP000464402">
    <property type="component" value="Chromosome"/>
</dbReference>
<accession>A0A857F519</accession>
<sequence>MLCGRPFPVHVFPQIIRNAVYEVEQHTQAPQALIAASVLGVISLACQNRIDVCRLNNLRSPVSLFLLTLAESGERKSTVDKLLMKPLYQLEDEWFEKYTQDLIIWRNEETAFNVEKKALMSKLKSEISRNKEHSTTNERLKALLATYPKAPVRFRQIFNDATPAAIKDYLSGRWRSIGLMSDEAGTIFNGYALNELPFINKMWDGAMFPVERKSEPDKLIKDARMTLALMVQPDVLKKGYLERKGDTAKGIGFFARCLMCQPGSTQGYRQITSPVVSSEHLPVFHLRLMGIVNESITRNDENERQCLYFSPEAEKRWLEFYNKVESEMGILGALSNFKDYASKMAENMARIAALLHYFNGDEGDISLLTTEAAVEISAWYVDEYIRLVSNPTGFTLVNSEADELYFWIKEYCCRCFVPYIRKNTILQYGPSRFRNRNKVNELLGALYSQKRILAAKKGKTVFIAPANIEFNIYS</sequence>
<name>A0A857F519_9GAMM</name>
<dbReference type="InterPro" id="IPR025048">
    <property type="entry name" value="DUF3987"/>
</dbReference>
<evidence type="ECO:0000313" key="1">
    <source>
        <dbReference type="EMBL" id="QHB34042.1"/>
    </source>
</evidence>
<protein>
    <submittedName>
        <fullName evidence="1">DUF3987 domain-containing protein</fullName>
    </submittedName>
</protein>
<dbReference type="AlphaFoldDB" id="A0A857F519"/>